<dbReference type="Proteomes" id="UP001190825">
    <property type="component" value="Unassembled WGS sequence"/>
</dbReference>
<name>A0ABX4TAN2_9HYPH</name>
<dbReference type="SUPFAM" id="SSF53474">
    <property type="entry name" value="alpha/beta-Hydrolases"/>
    <property type="match status" value="1"/>
</dbReference>
<dbReference type="RefSeq" id="WP_101779624.1">
    <property type="nucleotide sequence ID" value="NZ_NBUC01000188.1"/>
</dbReference>
<dbReference type="InterPro" id="IPR029058">
    <property type="entry name" value="AB_hydrolase_fold"/>
</dbReference>
<dbReference type="EMBL" id="NBUC01000188">
    <property type="protein sequence ID" value="PLT91437.1"/>
    <property type="molecule type" value="Genomic_DNA"/>
</dbReference>
<keyword evidence="2" id="KW-1185">Reference proteome</keyword>
<comment type="caution">
    <text evidence="1">The sequence shown here is derived from an EMBL/GenBank/DDBJ whole genome shotgun (WGS) entry which is preliminary data.</text>
</comment>
<gene>
    <name evidence="1" type="ORF">BMJ33_35315</name>
</gene>
<evidence type="ECO:0000313" key="2">
    <source>
        <dbReference type="Proteomes" id="UP001190825"/>
    </source>
</evidence>
<accession>A0ABX4TAN2</accession>
<proteinExistence type="predicted"/>
<sequence>MNNQEKMRIVRKWGTCSVFANLGDFLSNHTPEGVSAIPAGRAHVFLRLKKNTANDRLVVIFGAAATRAPGRYPPFFNGVALSEVLNASVLLFDDVAHQFGDDVSIGWHIGTDDINLQAIVPQIIEHVCSQLQTTATVLTGGSAGGFAALYYGSVLPSTVMVVNPQTDILRYYSRHVRNFVSSCFGWKDGESLEGCLGNRVFSLPSYLAGRPPVRAVYLQNDSDAHHLERHAAPLARALGGSIGPRDASHHGIDFYVRNWGDDHAPLPPITYADCVNHILAHGTNGIAETLEFSLEKHKC</sequence>
<protein>
    <submittedName>
        <fullName evidence="1">Uncharacterized protein</fullName>
    </submittedName>
</protein>
<reference evidence="1 2" key="1">
    <citation type="journal article" date="2018" name="FEMS Microbiol. Ecol.">
        <title>Co-invading symbiotic mutualists of Medicago polymorpha retain high ancestral diversity and contain diverse accessory genomes.</title>
        <authorList>
            <person name="Porter S.S."/>
            <person name="Faber-Hammond J.J."/>
            <person name="Friesen M.L."/>
        </authorList>
    </citation>
    <scope>NUCLEOTIDE SEQUENCE [LARGE SCALE GENOMIC DNA]</scope>
    <source>
        <strain evidence="1 2">Str16</strain>
    </source>
</reference>
<evidence type="ECO:0000313" key="1">
    <source>
        <dbReference type="EMBL" id="PLT91437.1"/>
    </source>
</evidence>
<organism evidence="1 2">
    <name type="scientific">Sinorhizobium medicae</name>
    <dbReference type="NCBI Taxonomy" id="110321"/>
    <lineage>
        <taxon>Bacteria</taxon>
        <taxon>Pseudomonadati</taxon>
        <taxon>Pseudomonadota</taxon>
        <taxon>Alphaproteobacteria</taxon>
        <taxon>Hyphomicrobiales</taxon>
        <taxon>Rhizobiaceae</taxon>
        <taxon>Sinorhizobium/Ensifer group</taxon>
        <taxon>Sinorhizobium</taxon>
    </lineage>
</organism>